<reference evidence="3 4" key="1">
    <citation type="submission" date="2014-05" db="EMBL/GenBank/DDBJ databases">
        <authorList>
            <person name="Daugherty S.C."/>
            <person name="Tallon L.J."/>
            <person name="Sadzewicz L."/>
            <person name="Kilian M."/>
            <person name="Tettelin H."/>
        </authorList>
    </citation>
    <scope>NUCLEOTIDE SEQUENCE [LARGE SCALE GENOMIC DNA]</scope>
    <source>
        <strain evidence="3 4">SK629</strain>
    </source>
</reference>
<dbReference type="PATRIC" id="fig|28037.95.peg.1471"/>
<evidence type="ECO:0000313" key="3">
    <source>
        <dbReference type="EMBL" id="KEQ34911.1"/>
    </source>
</evidence>
<keyword evidence="1" id="KW-0732">Signal</keyword>
<feature type="signal peptide" evidence="1">
    <location>
        <begin position="1"/>
        <end position="20"/>
    </location>
</feature>
<organism evidence="3 4">
    <name type="scientific">Streptococcus mitis</name>
    <dbReference type="NCBI Taxonomy" id="28037"/>
    <lineage>
        <taxon>Bacteria</taxon>
        <taxon>Bacillati</taxon>
        <taxon>Bacillota</taxon>
        <taxon>Bacilli</taxon>
        <taxon>Lactobacillales</taxon>
        <taxon>Streptococcaceae</taxon>
        <taxon>Streptococcus</taxon>
        <taxon>Streptococcus mitis group</taxon>
    </lineage>
</organism>
<feature type="domain" description="DUF6287" evidence="2">
    <location>
        <begin position="249"/>
        <end position="278"/>
    </location>
</feature>
<dbReference type="Pfam" id="PF19804">
    <property type="entry name" value="DUF6287"/>
    <property type="match status" value="1"/>
</dbReference>
<evidence type="ECO:0000259" key="2">
    <source>
        <dbReference type="Pfam" id="PF19804"/>
    </source>
</evidence>
<dbReference type="EMBL" id="JPFU01000013">
    <property type="protein sequence ID" value="KEQ34911.1"/>
    <property type="molecule type" value="Genomic_DNA"/>
</dbReference>
<comment type="caution">
    <text evidence="3">The sequence shown here is derived from an EMBL/GenBank/DDBJ whole genome shotgun (WGS) entry which is preliminary data.</text>
</comment>
<protein>
    <recommendedName>
        <fullName evidence="2">DUF6287 domain-containing protein</fullName>
    </recommendedName>
</protein>
<dbReference type="AlphaFoldDB" id="A0A081PW38"/>
<dbReference type="RefSeq" id="WP_042901302.1">
    <property type="nucleotide sequence ID" value="NZ_JPFU01000013.1"/>
</dbReference>
<name>A0A081PW38_STRMT</name>
<dbReference type="PROSITE" id="PS51257">
    <property type="entry name" value="PROKAR_LIPOPROTEIN"/>
    <property type="match status" value="1"/>
</dbReference>
<proteinExistence type="predicted"/>
<evidence type="ECO:0000313" key="4">
    <source>
        <dbReference type="Proteomes" id="UP000028090"/>
    </source>
</evidence>
<dbReference type="InterPro" id="IPR046254">
    <property type="entry name" value="DUF6287"/>
</dbReference>
<gene>
    <name evidence="3" type="ORF">SK629_1541</name>
</gene>
<feature type="chain" id="PRO_5039231813" description="DUF6287 domain-containing protein" evidence="1">
    <location>
        <begin position="21"/>
        <end position="363"/>
    </location>
</feature>
<evidence type="ECO:0000256" key="1">
    <source>
        <dbReference type="SAM" id="SignalP"/>
    </source>
</evidence>
<sequence>MSKKSIFSGLLVASSVLLLAACGQQASQTSEGESTDATVQTSASKDKKAEQAKIDYQIVYQNILDSYRERVKAAQNQQMPQYSTGDKEESYIDSILFDYKGIDISYTFYDINKDGKKELLIKQDKILLGIYYLTDQGAQLVKSGGVAGTGGERRILIPYENGAISYLNFNAPRPEAVAKTYLFADGRYQEASSVDYDLRETKDPSSLQGLDGIKEVDLEGLNWLTVDDFMVERPFIDLEEQAKGTGAHLAEIYQKDFSSIKGTWKNNKGGEVTFDEYGFTNGAVLTDTVPKIVNNMVRFGMTSSSGIGGASVILIPKGVVHPDINVGDTTFKDTSDSSKDRLLMTQSVDTLSNPNEFYYKVSE</sequence>
<dbReference type="Proteomes" id="UP000028090">
    <property type="component" value="Unassembled WGS sequence"/>
</dbReference>
<dbReference type="OrthoDB" id="2136578at2"/>
<accession>A0A081PW38</accession>